<dbReference type="Proteomes" id="UP000680656">
    <property type="component" value="Chromosome"/>
</dbReference>
<organism evidence="3 4">
    <name type="scientific">Methanospirillum purgamenti</name>
    <dbReference type="NCBI Taxonomy" id="2834276"/>
    <lineage>
        <taxon>Archaea</taxon>
        <taxon>Methanobacteriati</taxon>
        <taxon>Methanobacteriota</taxon>
        <taxon>Stenosarchaea group</taxon>
        <taxon>Methanomicrobia</taxon>
        <taxon>Methanomicrobiales</taxon>
        <taxon>Methanospirillaceae</taxon>
        <taxon>Methanospirillum</taxon>
    </lineage>
</organism>
<keyword evidence="2" id="KW-0812">Transmembrane</keyword>
<evidence type="ECO:0000256" key="2">
    <source>
        <dbReference type="SAM" id="Phobius"/>
    </source>
</evidence>
<dbReference type="AlphaFoldDB" id="A0A8E7B126"/>
<keyword evidence="2" id="KW-1133">Transmembrane helix</keyword>
<gene>
    <name evidence="3" type="ORF">KHC33_16680</name>
</gene>
<accession>A0A8E7B126</accession>
<keyword evidence="1" id="KW-0175">Coiled coil</keyword>
<reference evidence="3 4" key="1">
    <citation type="submission" date="2021-05" db="EMBL/GenBank/DDBJ databases">
        <title>A novel Methanospirillum isolate from a pyrite-forming mixed culture.</title>
        <authorList>
            <person name="Bunk B."/>
            <person name="Sproer C."/>
            <person name="Spring S."/>
            <person name="Pester M."/>
        </authorList>
    </citation>
    <scope>NUCLEOTIDE SEQUENCE [LARGE SCALE GENOMIC DNA]</scope>
    <source>
        <strain evidence="3 4">J.3.6.1-F.2.7.3</strain>
    </source>
</reference>
<proteinExistence type="predicted"/>
<protein>
    <submittedName>
        <fullName evidence="3">Uncharacterized protein</fullName>
    </submittedName>
</protein>
<evidence type="ECO:0000256" key="1">
    <source>
        <dbReference type="SAM" id="Coils"/>
    </source>
</evidence>
<feature type="coiled-coil region" evidence="1">
    <location>
        <begin position="53"/>
        <end position="80"/>
    </location>
</feature>
<keyword evidence="4" id="KW-1185">Reference proteome</keyword>
<dbReference type="KEGG" id="mrtj:KHC33_16680"/>
<dbReference type="GeneID" id="65567124"/>
<name>A0A8E7B126_9EURY</name>
<evidence type="ECO:0000313" key="3">
    <source>
        <dbReference type="EMBL" id="QVV88914.1"/>
    </source>
</evidence>
<sequence>MPQKNRPDAITRAQMPVSSRSNPAMPIIVGILVLLILLFIFLIFFGLIPVEIKKSDITENERLEAAVNQAEQRAMQNVNATGEVIPDTSVASPDPILSQLEKPFDAAALKEES</sequence>
<dbReference type="EMBL" id="CP075546">
    <property type="protein sequence ID" value="QVV88914.1"/>
    <property type="molecule type" value="Genomic_DNA"/>
</dbReference>
<evidence type="ECO:0000313" key="4">
    <source>
        <dbReference type="Proteomes" id="UP000680656"/>
    </source>
</evidence>
<feature type="transmembrane region" description="Helical" evidence="2">
    <location>
        <begin position="24"/>
        <end position="48"/>
    </location>
</feature>
<keyword evidence="2" id="KW-0472">Membrane</keyword>
<dbReference type="RefSeq" id="WP_214419717.1">
    <property type="nucleotide sequence ID" value="NZ_CP075546.1"/>
</dbReference>